<dbReference type="InterPro" id="IPR050309">
    <property type="entry name" value="Type-B_Carboxylest/Lipase"/>
</dbReference>
<comment type="similarity">
    <text evidence="1 3">Belongs to the type-B carboxylesterase/lipase family.</text>
</comment>
<keyword evidence="2 3" id="KW-0378">Hydrolase</keyword>
<dbReference type="EC" id="3.1.1.-" evidence="3"/>
<evidence type="ECO:0000256" key="3">
    <source>
        <dbReference type="RuleBase" id="RU361235"/>
    </source>
</evidence>
<gene>
    <name evidence="5" type="ORF">GCG54_00001076</name>
</gene>
<proteinExistence type="inferred from homology"/>
<dbReference type="GO" id="GO:0016787">
    <property type="term" value="F:hydrolase activity"/>
    <property type="evidence" value="ECO:0007669"/>
    <property type="project" value="UniProtKB-KW"/>
</dbReference>
<dbReference type="InterPro" id="IPR029058">
    <property type="entry name" value="AB_hydrolase_fold"/>
</dbReference>
<evidence type="ECO:0000313" key="5">
    <source>
        <dbReference type="EMBL" id="KAF3799968.1"/>
    </source>
</evidence>
<evidence type="ECO:0000259" key="4">
    <source>
        <dbReference type="Pfam" id="PF00135"/>
    </source>
</evidence>
<accession>A0A8H4FF16</accession>
<dbReference type="PANTHER" id="PTHR11559">
    <property type="entry name" value="CARBOXYLESTERASE"/>
    <property type="match status" value="1"/>
</dbReference>
<name>A0A8H4FF16_COLGL</name>
<protein>
    <recommendedName>
        <fullName evidence="3">Carboxylic ester hydrolase</fullName>
        <ecNumber evidence="3">3.1.1.-</ecNumber>
    </recommendedName>
</protein>
<dbReference type="GeneID" id="69008247"/>
<organism evidence="5 6">
    <name type="scientific">Colletotrichum gloeosporioides</name>
    <name type="common">Anthracnose fungus</name>
    <name type="synonym">Glomerella cingulata</name>
    <dbReference type="NCBI Taxonomy" id="474922"/>
    <lineage>
        <taxon>Eukaryota</taxon>
        <taxon>Fungi</taxon>
        <taxon>Dikarya</taxon>
        <taxon>Ascomycota</taxon>
        <taxon>Pezizomycotina</taxon>
        <taxon>Sordariomycetes</taxon>
        <taxon>Hypocreomycetidae</taxon>
        <taxon>Glomerellales</taxon>
        <taxon>Glomerellaceae</taxon>
        <taxon>Colletotrichum</taxon>
        <taxon>Colletotrichum gloeosporioides species complex</taxon>
    </lineage>
</organism>
<feature type="domain" description="Carboxylesterase type B" evidence="4">
    <location>
        <begin position="28"/>
        <end position="317"/>
    </location>
</feature>
<dbReference type="AlphaFoldDB" id="A0A8H4FF16"/>
<dbReference type="PROSITE" id="PS00122">
    <property type="entry name" value="CARBOXYLESTERASE_B_1"/>
    <property type="match status" value="1"/>
</dbReference>
<dbReference type="EMBL" id="WVTB01000081">
    <property type="protein sequence ID" value="KAF3799968.1"/>
    <property type="molecule type" value="Genomic_DNA"/>
</dbReference>
<dbReference type="InterPro" id="IPR019826">
    <property type="entry name" value="Carboxylesterase_B_AS"/>
</dbReference>
<dbReference type="InterPro" id="IPR002018">
    <property type="entry name" value="CarbesteraseB"/>
</dbReference>
<dbReference type="SUPFAM" id="SSF53474">
    <property type="entry name" value="alpha/beta-Hydrolases"/>
    <property type="match status" value="1"/>
</dbReference>
<keyword evidence="6" id="KW-1185">Reference proteome</keyword>
<dbReference type="Proteomes" id="UP000613401">
    <property type="component" value="Unassembled WGS sequence"/>
</dbReference>
<dbReference type="Gene3D" id="3.40.50.1820">
    <property type="entry name" value="alpha/beta hydrolase"/>
    <property type="match status" value="1"/>
</dbReference>
<evidence type="ECO:0000256" key="1">
    <source>
        <dbReference type="ARBA" id="ARBA00005964"/>
    </source>
</evidence>
<reference evidence="5" key="2">
    <citation type="submission" date="2020-03" db="EMBL/GenBank/DDBJ databases">
        <authorList>
            <person name="Fu F.-F."/>
            <person name="Chen J."/>
        </authorList>
    </citation>
    <scope>NUCLEOTIDE SEQUENCE</scope>
    <source>
        <strain evidence="5">Lc1</strain>
    </source>
</reference>
<comment type="caution">
    <text evidence="5">The sequence shown here is derived from an EMBL/GenBank/DDBJ whole genome shotgun (WGS) entry which is preliminary data.</text>
</comment>
<evidence type="ECO:0000256" key="2">
    <source>
        <dbReference type="ARBA" id="ARBA00022801"/>
    </source>
</evidence>
<dbReference type="RefSeq" id="XP_045259128.1">
    <property type="nucleotide sequence ID" value="XM_045401203.1"/>
</dbReference>
<sequence length="448" mass="49202">MASIKTIIIDLPVGKISVAGDGQLIRARGIRYASASRFQRPTPIDKWKDTKDCTDPSPICPQTVPSRLDSVTGPITAGRDQDEDCLHVTVTTTVDALSGGRKLPVMAYLHGGAYVSGGADLDGYQPTGLVERGVVGVNISYRLGVFGFQPIPDIAPANLGLLDQVEALRWIKENIAAFGGDPDNVTLFGQSAGAGSIYCLMLAEGTDRLFHKAILQSAPLEVWTPDREEMVRSLGCLARERLITDTRPRSSQEMLSLQTELLLAAKGQLPFGPLMGHAPLPTHTEVSEKIRLVAQRIPIMLGYTKDEGVPFVRMNKTLRPYINLSLIGQFIERIATWFVSGKVFKWLTDRLNNQYLEAGGQATLYRFQWHPSHSSLRAAHCIELPFLLGSWESWKTAPMIGGDASRDAVDGLGDRLKDVWVEFANHGNDNIQGFTVTGDETKWNIVNH</sequence>
<reference evidence="5" key="1">
    <citation type="journal article" date="2020" name="Phytopathology">
        <title>Genome sequence and comparative analysis of Colletotrichum gloeosporioides isolated from Liriodendron leaves.</title>
        <authorList>
            <person name="Fu F.F."/>
            <person name="Hao Z."/>
            <person name="Wang P."/>
            <person name="Lu Y."/>
            <person name="Xue L.J."/>
            <person name="Wei G."/>
            <person name="Tian Y."/>
            <person name="Baishi H."/>
            <person name="Xu H."/>
            <person name="Shi J."/>
            <person name="Cheng T."/>
            <person name="Wang G."/>
            <person name="Yi Y."/>
            <person name="Chen J."/>
        </authorList>
    </citation>
    <scope>NUCLEOTIDE SEQUENCE</scope>
    <source>
        <strain evidence="5">Lc1</strain>
    </source>
</reference>
<dbReference type="Pfam" id="PF00135">
    <property type="entry name" value="COesterase"/>
    <property type="match status" value="1"/>
</dbReference>
<evidence type="ECO:0000313" key="6">
    <source>
        <dbReference type="Proteomes" id="UP000613401"/>
    </source>
</evidence>